<feature type="region of interest" description="Disordered" evidence="1">
    <location>
        <begin position="359"/>
        <end position="378"/>
    </location>
</feature>
<feature type="region of interest" description="Disordered" evidence="1">
    <location>
        <begin position="63"/>
        <end position="82"/>
    </location>
</feature>
<evidence type="ECO:0000313" key="2">
    <source>
        <dbReference type="EMBL" id="CDR94786.1"/>
    </source>
</evidence>
<keyword evidence="3" id="KW-1185">Reference proteome</keyword>
<organism evidence="2 3">
    <name type="scientific">Babesia bigemina</name>
    <dbReference type="NCBI Taxonomy" id="5866"/>
    <lineage>
        <taxon>Eukaryota</taxon>
        <taxon>Sar</taxon>
        <taxon>Alveolata</taxon>
        <taxon>Apicomplexa</taxon>
        <taxon>Aconoidasida</taxon>
        <taxon>Piroplasmida</taxon>
        <taxon>Babesiidae</taxon>
        <taxon>Babesia</taxon>
    </lineage>
</organism>
<protein>
    <submittedName>
        <fullName evidence="2">Uncharacterized protein</fullName>
    </submittedName>
</protein>
<proteinExistence type="predicted"/>
<dbReference type="RefSeq" id="XP_012766972.1">
    <property type="nucleotide sequence ID" value="XM_012911518.1"/>
</dbReference>
<dbReference type="OMA" id="WHRNENC"/>
<dbReference type="Proteomes" id="UP000033188">
    <property type="component" value="Chromosome 1"/>
</dbReference>
<gene>
    <name evidence="2" type="ORF">BBBOND_0110830</name>
</gene>
<dbReference type="EMBL" id="LK391707">
    <property type="protein sequence ID" value="CDR94786.1"/>
    <property type="molecule type" value="Genomic_DNA"/>
</dbReference>
<dbReference type="VEuPathDB" id="PiroplasmaDB:BBBOND_0110830"/>
<name>A0A061D1Z4_BABBI</name>
<evidence type="ECO:0000313" key="3">
    <source>
        <dbReference type="Proteomes" id="UP000033188"/>
    </source>
</evidence>
<sequence length="984" mass="107504">MILGSRSSAGISAAKAFSSATAAESSTQARGHVSVLHALVEAKSRADLLRVATRWEDASGRGGYNVLEPGGSPEQTAGNSRWPCTEGSNAPALNGFHAHRGRLWHRNENCTLHDNSLFKAAVCNVIRQGCSDVTVWSMLDKHISQLTNSRWELDFNTAHQILHGLCQFRCHDHILKSKVERIAAGLLDKVAAAAKRELRRGVIDLKLEPQRHIGSLDNIIDGRGDESSHAVWYADSPSSGLDLDCVWKLWHLLNTSSTICNREVAQLLMEVMESRKQELCSFDFLRTLCTMSVILKHGDRLAKVEEKLLLKLFKRLLMLLNHRSDGEFKDITSSKRINDDSYAADCNADATERPLAYDHEEEPTSIEHPQLQSSTEVKDVASPLTQHGALSKQGNVYLTLGHVRSFFEMLSCMCDKMPVSSFASTLASSGCVAGLSRLLEAASVLVVRSTALKKRLCSASVTSGPAGPSAIARGIEDCPDDFKAVEVSHMKILNSAVAFVKHVDRISCMDGHHSTHLFPIRGHMLKFVSAFFDDISCAKIDHNVAQLKAGYYMVLSAAANGQCSDDHVMTLSKWSLAMLQRISESTLPPTQLRHLIHLMVQMDKFVSLLKDLGVAVRLMPEQARVTKNVLNRFLTSDAIVLGDGSVRIGGRVRALSLLQKHGMLSTSQLSAFLKTLQNNSNTVEWQPHDIACLCELVREHVNEGVRHIPVPGCVSFVIRERVDGAALSITTESRVDKCEATTEHSVVLALLVPALARVLPVVVRNLNHDQLLSVLRSHVALGGVLDLCVTGDVCGRCASMNLRQCVDCLSLRCESLDEMALQRISYLLASRHTVLDITPLLNMLCATATASVSDGDAAHVAMCIKRHREDASVTIRGASVLNRTCCTTKLRHSTAQRLELALSLADRHLVVLDDASMLQRRIGKHMQRIAHCVHQAGGQRAASTVDAPVIAARSAVLDYAACFGGSTAHRNGKLHSALLNADQG</sequence>
<accession>A0A061D1Z4</accession>
<reference evidence="3" key="1">
    <citation type="journal article" date="2014" name="Nucleic Acids Res.">
        <title>The evolutionary dynamics of variant antigen genes in Babesia reveal a history of genomic innovation underlying host-parasite interaction.</title>
        <authorList>
            <person name="Jackson A.P."/>
            <person name="Otto T.D."/>
            <person name="Darby A."/>
            <person name="Ramaprasad A."/>
            <person name="Xia D."/>
            <person name="Echaide I.E."/>
            <person name="Farber M."/>
            <person name="Gahlot S."/>
            <person name="Gamble J."/>
            <person name="Gupta D."/>
            <person name="Gupta Y."/>
            <person name="Jackson L."/>
            <person name="Malandrin L."/>
            <person name="Malas T.B."/>
            <person name="Moussa E."/>
            <person name="Nair M."/>
            <person name="Reid A.J."/>
            <person name="Sanders M."/>
            <person name="Sharma J."/>
            <person name="Tracey A."/>
            <person name="Quail M.A."/>
            <person name="Weir W."/>
            <person name="Wastling J.M."/>
            <person name="Hall N."/>
            <person name="Willadsen P."/>
            <person name="Lingelbach K."/>
            <person name="Shiels B."/>
            <person name="Tait A."/>
            <person name="Berriman M."/>
            <person name="Allred D.R."/>
            <person name="Pain A."/>
        </authorList>
    </citation>
    <scope>NUCLEOTIDE SEQUENCE [LARGE SCALE GENOMIC DNA]</scope>
    <source>
        <strain evidence="3">Bond</strain>
    </source>
</reference>
<dbReference type="OrthoDB" id="366086at2759"/>
<dbReference type="AlphaFoldDB" id="A0A061D1Z4"/>
<dbReference type="GeneID" id="24563327"/>
<dbReference type="KEGG" id="bbig:BBBOND_0110830"/>
<evidence type="ECO:0000256" key="1">
    <source>
        <dbReference type="SAM" id="MobiDB-lite"/>
    </source>
</evidence>